<dbReference type="EMBL" id="BAET01000007">
    <property type="protein sequence ID" value="GAB54806.1"/>
    <property type="molecule type" value="Genomic_DNA"/>
</dbReference>
<accession>H5T929</accession>
<protein>
    <submittedName>
        <fullName evidence="1">Uncharacterized protein</fullName>
    </submittedName>
</protein>
<dbReference type="Proteomes" id="UP000053586">
    <property type="component" value="Unassembled WGS sequence"/>
</dbReference>
<organism evidence="1 2">
    <name type="scientific">Glaciecola punicea ACAM 611</name>
    <dbReference type="NCBI Taxonomy" id="1121923"/>
    <lineage>
        <taxon>Bacteria</taxon>
        <taxon>Pseudomonadati</taxon>
        <taxon>Pseudomonadota</taxon>
        <taxon>Gammaproteobacteria</taxon>
        <taxon>Alteromonadales</taxon>
        <taxon>Alteromonadaceae</taxon>
        <taxon>Glaciecola</taxon>
    </lineage>
</organism>
<keyword evidence="2" id="KW-1185">Reference proteome</keyword>
<sequence>MKTFLINLITVTYSKSKSTILIADLDPLQMFPFVLHDTYRSL</sequence>
<gene>
    <name evidence="1" type="ORF">GPUN_0666</name>
</gene>
<comment type="caution">
    <text evidence="1">The sequence shown here is derived from an EMBL/GenBank/DDBJ whole genome shotgun (WGS) entry which is preliminary data.</text>
</comment>
<evidence type="ECO:0000313" key="2">
    <source>
        <dbReference type="Proteomes" id="UP000053586"/>
    </source>
</evidence>
<reference evidence="1 2" key="1">
    <citation type="journal article" date="2012" name="J. Bacteriol.">
        <title>Genome sequence of proteorhodopsin-containing sea ice bacterium Glaciecola punicea ACAM 611T.</title>
        <authorList>
            <person name="Qin Q.-L."/>
            <person name="Xie B.-B."/>
            <person name="Shu Y.-L."/>
            <person name="Rong J.-C."/>
            <person name="Zhao D.-L."/>
            <person name="Zhang X.-Y."/>
            <person name="Chen X.-L."/>
            <person name="Zhou B.-C."/>
            <person name="Zhanga Y.-Z."/>
        </authorList>
    </citation>
    <scope>NUCLEOTIDE SEQUENCE [LARGE SCALE GENOMIC DNA]</scope>
    <source>
        <strain evidence="1 2">ACAM 611</strain>
    </source>
</reference>
<name>H5T929_9ALTE</name>
<reference evidence="1 2" key="2">
    <citation type="journal article" date="2017" name="Antonie Van Leeuwenhoek">
        <title>Rhizobium rhizosphaerae sp. nov., a novel species isolated from rice rhizosphere.</title>
        <authorList>
            <person name="Zhao J.J."/>
            <person name="Zhang J."/>
            <person name="Zhang R.J."/>
            <person name="Zhang C.W."/>
            <person name="Yin H.Q."/>
            <person name="Zhang X.X."/>
        </authorList>
    </citation>
    <scope>NUCLEOTIDE SEQUENCE [LARGE SCALE GENOMIC DNA]</scope>
    <source>
        <strain evidence="1 2">ACAM 611</strain>
    </source>
</reference>
<dbReference type="AlphaFoldDB" id="H5T929"/>
<evidence type="ECO:0000313" key="1">
    <source>
        <dbReference type="EMBL" id="GAB54806.1"/>
    </source>
</evidence>
<proteinExistence type="predicted"/>